<dbReference type="AlphaFoldDB" id="A0A9Q0DHZ8"/>
<dbReference type="Proteomes" id="UP001148018">
    <property type="component" value="Unassembled WGS sequence"/>
</dbReference>
<protein>
    <submittedName>
        <fullName evidence="1">Uncharacterized protein</fullName>
    </submittedName>
</protein>
<evidence type="ECO:0000313" key="2">
    <source>
        <dbReference type="Proteomes" id="UP001148018"/>
    </source>
</evidence>
<proteinExistence type="predicted"/>
<dbReference type="EMBL" id="JANIIK010000115">
    <property type="protein sequence ID" value="KAJ3589005.1"/>
    <property type="molecule type" value="Genomic_DNA"/>
</dbReference>
<keyword evidence="2" id="KW-1185">Reference proteome</keyword>
<name>A0A9Q0DHZ8_9TELE</name>
<organism evidence="1 2">
    <name type="scientific">Muraenolepis orangiensis</name>
    <name type="common">Patagonian moray cod</name>
    <dbReference type="NCBI Taxonomy" id="630683"/>
    <lineage>
        <taxon>Eukaryota</taxon>
        <taxon>Metazoa</taxon>
        <taxon>Chordata</taxon>
        <taxon>Craniata</taxon>
        <taxon>Vertebrata</taxon>
        <taxon>Euteleostomi</taxon>
        <taxon>Actinopterygii</taxon>
        <taxon>Neopterygii</taxon>
        <taxon>Teleostei</taxon>
        <taxon>Neoteleostei</taxon>
        <taxon>Acanthomorphata</taxon>
        <taxon>Zeiogadaria</taxon>
        <taxon>Gadariae</taxon>
        <taxon>Gadiformes</taxon>
        <taxon>Muraenolepidoidei</taxon>
        <taxon>Muraenolepididae</taxon>
        <taxon>Muraenolepis</taxon>
    </lineage>
</organism>
<evidence type="ECO:0000313" key="1">
    <source>
        <dbReference type="EMBL" id="KAJ3589005.1"/>
    </source>
</evidence>
<gene>
    <name evidence="1" type="ORF">NHX12_009855</name>
</gene>
<accession>A0A9Q0DHZ8</accession>
<sequence>MMGEQDPNWSQKRAKRLRALVITLSFGRECCDQCYNDDQGRTGGLVGGDTHHILSIPEGRAELLLSHCSAACYLPLAGATPHAMVGHDWTPSY</sequence>
<reference evidence="1" key="1">
    <citation type="submission" date="2022-07" db="EMBL/GenBank/DDBJ databases">
        <title>Chromosome-level genome of Muraenolepis orangiensis.</title>
        <authorList>
            <person name="Kim J."/>
        </authorList>
    </citation>
    <scope>NUCLEOTIDE SEQUENCE</scope>
    <source>
        <strain evidence="1">KU_S4_2022</strain>
        <tissue evidence="1">Muscle</tissue>
    </source>
</reference>
<comment type="caution">
    <text evidence="1">The sequence shown here is derived from an EMBL/GenBank/DDBJ whole genome shotgun (WGS) entry which is preliminary data.</text>
</comment>